<gene>
    <name evidence="14" type="ORF">PVAND_011789</name>
</gene>
<comment type="similarity">
    <text evidence="2 10">Belongs to the G-protein coupled receptor 1 family.</text>
</comment>
<keyword evidence="7 12" id="KW-0472">Membrane</keyword>
<evidence type="ECO:0000256" key="1">
    <source>
        <dbReference type="ARBA" id="ARBA00004651"/>
    </source>
</evidence>
<evidence type="ECO:0000256" key="11">
    <source>
        <dbReference type="SAM" id="MobiDB-lite"/>
    </source>
</evidence>
<sequence length="386" mass="44291">MILGIFGNLLTIIALIRCPKVRNVAADFIISLCAADCLFCILVLPFMAIRYINGAWTHGPLLCTLVPFIQYGNVGVSLLCIAMITINRYIMIAHHSIYARIYKKINVYAMIIFCWIFSYGFQIPTLLSKWGQFGYDEKLETCSILPDENGRSSKTALFIIAFIIPCAIIIACYARIFWVVHESERRVRRHSSPQTSVQNNQRQMPSSIQLSNNNTNNSNNNLTDVNSGNRLQQAKSTRLKDQRDAKQKRNEWRITKMVLAIFLSFLACYLPITIIKVADKSVHWPGLHIFGYIMIYLSACINNIIYFIMNKQYRQAYKTVLMCNTPRILSFTHGASSNGENKRLRIYVQQYEPQPYDGIDSRGGCVSYHFTPITRHPQAFSERHSR</sequence>
<dbReference type="SUPFAM" id="SSF81321">
    <property type="entry name" value="Family A G protein-coupled receptor-like"/>
    <property type="match status" value="1"/>
</dbReference>
<protein>
    <recommendedName>
        <fullName evidence="13">G-protein coupled receptors family 1 profile domain-containing protein</fullName>
    </recommendedName>
</protein>
<dbReference type="Proteomes" id="UP001107558">
    <property type="component" value="Chromosome 1"/>
</dbReference>
<keyword evidence="5 12" id="KW-1133">Transmembrane helix</keyword>
<organism evidence="14 15">
    <name type="scientific">Polypedilum vanderplanki</name>
    <name type="common">Sleeping chironomid midge</name>
    <dbReference type="NCBI Taxonomy" id="319348"/>
    <lineage>
        <taxon>Eukaryota</taxon>
        <taxon>Metazoa</taxon>
        <taxon>Ecdysozoa</taxon>
        <taxon>Arthropoda</taxon>
        <taxon>Hexapoda</taxon>
        <taxon>Insecta</taxon>
        <taxon>Pterygota</taxon>
        <taxon>Neoptera</taxon>
        <taxon>Endopterygota</taxon>
        <taxon>Diptera</taxon>
        <taxon>Nematocera</taxon>
        <taxon>Chironomoidea</taxon>
        <taxon>Chironomidae</taxon>
        <taxon>Chironominae</taxon>
        <taxon>Polypedilum</taxon>
        <taxon>Polypedilum</taxon>
    </lineage>
</organism>
<evidence type="ECO:0000256" key="12">
    <source>
        <dbReference type="SAM" id="Phobius"/>
    </source>
</evidence>
<evidence type="ECO:0000256" key="7">
    <source>
        <dbReference type="ARBA" id="ARBA00023136"/>
    </source>
</evidence>
<accession>A0A9J6CKD1</accession>
<keyword evidence="6 10" id="KW-0297">G-protein coupled receptor</keyword>
<feature type="region of interest" description="Disordered" evidence="11">
    <location>
        <begin position="189"/>
        <end position="246"/>
    </location>
</feature>
<feature type="domain" description="G-protein coupled receptors family 1 profile" evidence="13">
    <location>
        <begin position="7"/>
        <end position="306"/>
    </location>
</feature>
<comment type="subcellular location">
    <subcellularLocation>
        <location evidence="1">Cell membrane</location>
        <topology evidence="1">Multi-pass membrane protein</topology>
    </subcellularLocation>
</comment>
<comment type="caution">
    <text evidence="14">The sequence shown here is derived from an EMBL/GenBank/DDBJ whole genome shotgun (WGS) entry which is preliminary data.</text>
</comment>
<dbReference type="AlphaFoldDB" id="A0A9J6CKD1"/>
<dbReference type="SMART" id="SM01381">
    <property type="entry name" value="7TM_GPCR_Srsx"/>
    <property type="match status" value="1"/>
</dbReference>
<dbReference type="PRINTS" id="PR00237">
    <property type="entry name" value="GPCRRHODOPSN"/>
</dbReference>
<evidence type="ECO:0000259" key="13">
    <source>
        <dbReference type="PROSITE" id="PS50262"/>
    </source>
</evidence>
<dbReference type="InterPro" id="IPR017452">
    <property type="entry name" value="GPCR_Rhodpsn_7TM"/>
</dbReference>
<evidence type="ECO:0000313" key="14">
    <source>
        <dbReference type="EMBL" id="KAG5682436.1"/>
    </source>
</evidence>
<feature type="compositionally biased region" description="Low complexity" evidence="11">
    <location>
        <begin position="210"/>
        <end position="223"/>
    </location>
</feature>
<dbReference type="OrthoDB" id="10044919at2759"/>
<dbReference type="EMBL" id="JADBJN010000001">
    <property type="protein sequence ID" value="KAG5682436.1"/>
    <property type="molecule type" value="Genomic_DNA"/>
</dbReference>
<feature type="transmembrane region" description="Helical" evidence="12">
    <location>
        <begin position="289"/>
        <end position="309"/>
    </location>
</feature>
<evidence type="ECO:0000256" key="8">
    <source>
        <dbReference type="ARBA" id="ARBA00023170"/>
    </source>
</evidence>
<evidence type="ECO:0000256" key="10">
    <source>
        <dbReference type="RuleBase" id="RU000688"/>
    </source>
</evidence>
<dbReference type="Gene3D" id="1.20.1070.10">
    <property type="entry name" value="Rhodopsin 7-helix transmembrane proteins"/>
    <property type="match status" value="1"/>
</dbReference>
<feature type="transmembrane region" description="Helical" evidence="12">
    <location>
        <begin position="24"/>
        <end position="48"/>
    </location>
</feature>
<dbReference type="PANTHER" id="PTHR24228">
    <property type="entry name" value="B2 BRADYKININ RECEPTOR/ANGIOTENSIN II RECEPTOR"/>
    <property type="match status" value="1"/>
</dbReference>
<dbReference type="Pfam" id="PF00001">
    <property type="entry name" value="7tm_1"/>
    <property type="match status" value="1"/>
</dbReference>
<evidence type="ECO:0000256" key="3">
    <source>
        <dbReference type="ARBA" id="ARBA00022475"/>
    </source>
</evidence>
<dbReference type="PANTHER" id="PTHR24228:SF63">
    <property type="entry name" value="G-PROTEIN COUPLED RECEPTOR MOODY"/>
    <property type="match status" value="1"/>
</dbReference>
<keyword evidence="8 10" id="KW-0675">Receptor</keyword>
<evidence type="ECO:0000256" key="9">
    <source>
        <dbReference type="ARBA" id="ARBA00023224"/>
    </source>
</evidence>
<dbReference type="PROSITE" id="PS50262">
    <property type="entry name" value="G_PROTEIN_RECEP_F1_2"/>
    <property type="match status" value="1"/>
</dbReference>
<keyword evidence="9 10" id="KW-0807">Transducer</keyword>
<dbReference type="GO" id="GO:0004930">
    <property type="term" value="F:G protein-coupled receptor activity"/>
    <property type="evidence" value="ECO:0007669"/>
    <property type="project" value="UniProtKB-KW"/>
</dbReference>
<evidence type="ECO:0000256" key="4">
    <source>
        <dbReference type="ARBA" id="ARBA00022692"/>
    </source>
</evidence>
<dbReference type="InterPro" id="IPR000276">
    <property type="entry name" value="GPCR_Rhodpsn"/>
</dbReference>
<keyword evidence="15" id="KW-1185">Reference proteome</keyword>
<proteinExistence type="inferred from homology"/>
<dbReference type="PROSITE" id="PS00237">
    <property type="entry name" value="G_PROTEIN_RECEP_F1_1"/>
    <property type="match status" value="1"/>
</dbReference>
<evidence type="ECO:0000256" key="2">
    <source>
        <dbReference type="ARBA" id="ARBA00010663"/>
    </source>
</evidence>
<evidence type="ECO:0000313" key="15">
    <source>
        <dbReference type="Proteomes" id="UP001107558"/>
    </source>
</evidence>
<feature type="transmembrane region" description="Helical" evidence="12">
    <location>
        <begin position="156"/>
        <end position="180"/>
    </location>
</feature>
<keyword evidence="3" id="KW-1003">Cell membrane</keyword>
<keyword evidence="4 10" id="KW-0812">Transmembrane</keyword>
<feature type="transmembrane region" description="Helical" evidence="12">
    <location>
        <begin position="107"/>
        <end position="127"/>
    </location>
</feature>
<name>A0A9J6CKD1_POLVA</name>
<feature type="compositionally biased region" description="Polar residues" evidence="11">
    <location>
        <begin position="193"/>
        <end position="209"/>
    </location>
</feature>
<feature type="compositionally biased region" description="Polar residues" evidence="11">
    <location>
        <begin position="224"/>
        <end position="236"/>
    </location>
</feature>
<dbReference type="CDD" id="cd15210">
    <property type="entry name" value="7tmA_GPR84-like"/>
    <property type="match status" value="1"/>
</dbReference>
<reference evidence="14" key="1">
    <citation type="submission" date="2021-03" db="EMBL/GenBank/DDBJ databases">
        <title>Chromosome level genome of the anhydrobiotic midge Polypedilum vanderplanki.</title>
        <authorList>
            <person name="Yoshida Y."/>
            <person name="Kikawada T."/>
            <person name="Gusev O."/>
        </authorList>
    </citation>
    <scope>NUCLEOTIDE SEQUENCE</scope>
    <source>
        <strain evidence="14">NIAS01</strain>
        <tissue evidence="14">Whole body or cell culture</tissue>
    </source>
</reference>
<dbReference type="GO" id="GO:0005886">
    <property type="term" value="C:plasma membrane"/>
    <property type="evidence" value="ECO:0007669"/>
    <property type="project" value="UniProtKB-SubCell"/>
</dbReference>
<evidence type="ECO:0000256" key="6">
    <source>
        <dbReference type="ARBA" id="ARBA00023040"/>
    </source>
</evidence>
<feature type="transmembrane region" description="Helical" evidence="12">
    <location>
        <begin position="68"/>
        <end position="86"/>
    </location>
</feature>
<feature type="transmembrane region" description="Helical" evidence="12">
    <location>
        <begin position="257"/>
        <end position="277"/>
    </location>
</feature>
<evidence type="ECO:0000256" key="5">
    <source>
        <dbReference type="ARBA" id="ARBA00022989"/>
    </source>
</evidence>